<dbReference type="PROSITE" id="PS51257">
    <property type="entry name" value="PROKAR_LIPOPROTEIN"/>
    <property type="match status" value="1"/>
</dbReference>
<evidence type="ECO:0008006" key="4">
    <source>
        <dbReference type="Google" id="ProtNLM"/>
    </source>
</evidence>
<sequence>MKVKPPSPGTPFYPALSKIAALVAVSCAMSACQQQPQPQQEQYQGPPGLPPISQKSIPVKGGK</sequence>
<organism evidence="2 3">
    <name type="scientific">Akkermansia glycaniphila</name>
    <dbReference type="NCBI Taxonomy" id="1679444"/>
    <lineage>
        <taxon>Bacteria</taxon>
        <taxon>Pseudomonadati</taxon>
        <taxon>Verrucomicrobiota</taxon>
        <taxon>Verrucomicrobiia</taxon>
        <taxon>Verrucomicrobiales</taxon>
        <taxon>Akkermansiaceae</taxon>
        <taxon>Akkermansia</taxon>
    </lineage>
</organism>
<proteinExistence type="predicted"/>
<feature type="compositionally biased region" description="Low complexity" evidence="1">
    <location>
        <begin position="34"/>
        <end position="46"/>
    </location>
</feature>
<dbReference type="KEGG" id="agl:PYTT_0303"/>
<evidence type="ECO:0000256" key="1">
    <source>
        <dbReference type="SAM" id="MobiDB-lite"/>
    </source>
</evidence>
<evidence type="ECO:0000313" key="3">
    <source>
        <dbReference type="Proteomes" id="UP000176204"/>
    </source>
</evidence>
<evidence type="ECO:0000313" key="2">
    <source>
        <dbReference type="EMBL" id="SEH73187.1"/>
    </source>
</evidence>
<gene>
    <name evidence="2" type="ORF">PYTT_0303</name>
</gene>
<dbReference type="EMBL" id="LT629973">
    <property type="protein sequence ID" value="SEH73187.1"/>
    <property type="molecule type" value="Genomic_DNA"/>
</dbReference>
<accession>A0A1H6KD84</accession>
<protein>
    <recommendedName>
        <fullName evidence="4">Prokaryotic membrane lipoprotein lipid attachment site profile</fullName>
    </recommendedName>
</protein>
<feature type="region of interest" description="Disordered" evidence="1">
    <location>
        <begin position="34"/>
        <end position="63"/>
    </location>
</feature>
<keyword evidence="3" id="KW-1185">Reference proteome</keyword>
<dbReference type="RefSeq" id="WP_156850305.1">
    <property type="nucleotide sequence ID" value="NZ_LT629973.1"/>
</dbReference>
<dbReference type="AlphaFoldDB" id="A0A1H6KD84"/>
<reference evidence="3" key="1">
    <citation type="submission" date="2016-09" db="EMBL/GenBank/DDBJ databases">
        <authorList>
            <person name="Koehorst J."/>
        </authorList>
    </citation>
    <scope>NUCLEOTIDE SEQUENCE [LARGE SCALE GENOMIC DNA]</scope>
</reference>
<name>A0A1H6KD84_9BACT</name>
<dbReference type="Proteomes" id="UP000176204">
    <property type="component" value="Chromosome I"/>
</dbReference>